<keyword evidence="4" id="KW-1185">Reference proteome</keyword>
<dbReference type="Proteomes" id="UP000317835">
    <property type="component" value="Chromosome"/>
</dbReference>
<evidence type="ECO:0000256" key="1">
    <source>
        <dbReference type="SAM" id="SignalP"/>
    </source>
</evidence>
<evidence type="ECO:0000313" key="4">
    <source>
        <dbReference type="Proteomes" id="UP000317835"/>
    </source>
</evidence>
<feature type="domain" description="Periplasmic copper-binding protein NosD beta helix" evidence="2">
    <location>
        <begin position="229"/>
        <end position="383"/>
    </location>
</feature>
<reference evidence="3 4" key="1">
    <citation type="submission" date="2019-02" db="EMBL/GenBank/DDBJ databases">
        <title>Deep-cultivation of Planctomycetes and their phenomic and genomic characterization uncovers novel biology.</title>
        <authorList>
            <person name="Wiegand S."/>
            <person name="Jogler M."/>
            <person name="Boedeker C."/>
            <person name="Pinto D."/>
            <person name="Vollmers J."/>
            <person name="Rivas-Marin E."/>
            <person name="Kohn T."/>
            <person name="Peeters S.H."/>
            <person name="Heuer A."/>
            <person name="Rast P."/>
            <person name="Oberbeckmann S."/>
            <person name="Bunk B."/>
            <person name="Jeske O."/>
            <person name="Meyerdierks A."/>
            <person name="Storesund J.E."/>
            <person name="Kallscheuer N."/>
            <person name="Luecker S."/>
            <person name="Lage O.M."/>
            <person name="Pohl T."/>
            <person name="Merkel B.J."/>
            <person name="Hornburger P."/>
            <person name="Mueller R.-W."/>
            <person name="Bruemmer F."/>
            <person name="Labrenz M."/>
            <person name="Spormann A.M."/>
            <person name="Op den Camp H."/>
            <person name="Overmann J."/>
            <person name="Amann R."/>
            <person name="Jetten M.S.M."/>
            <person name="Mascher T."/>
            <person name="Medema M.H."/>
            <person name="Devos D.P."/>
            <person name="Kaster A.-K."/>
            <person name="Ovreas L."/>
            <person name="Rohde M."/>
            <person name="Galperin M.Y."/>
            <person name="Jogler C."/>
        </authorList>
    </citation>
    <scope>NUCLEOTIDE SEQUENCE [LARGE SCALE GENOMIC DNA]</scope>
    <source>
        <strain evidence="3 4">ElP</strain>
    </source>
</reference>
<dbReference type="InterPro" id="IPR011050">
    <property type="entry name" value="Pectin_lyase_fold/virulence"/>
</dbReference>
<dbReference type="InterPro" id="IPR006626">
    <property type="entry name" value="PbH1"/>
</dbReference>
<name>A0A518GVM7_9BACT</name>
<dbReference type="SMART" id="SM00710">
    <property type="entry name" value="PbH1"/>
    <property type="match status" value="8"/>
</dbReference>
<dbReference type="InterPro" id="IPR012334">
    <property type="entry name" value="Pectin_lyas_fold"/>
</dbReference>
<keyword evidence="3" id="KW-0456">Lyase</keyword>
<organism evidence="3 4">
    <name type="scientific">Tautonia plasticadhaerens</name>
    <dbReference type="NCBI Taxonomy" id="2527974"/>
    <lineage>
        <taxon>Bacteria</taxon>
        <taxon>Pseudomonadati</taxon>
        <taxon>Planctomycetota</taxon>
        <taxon>Planctomycetia</taxon>
        <taxon>Isosphaerales</taxon>
        <taxon>Isosphaeraceae</taxon>
        <taxon>Tautonia</taxon>
    </lineage>
</organism>
<gene>
    <name evidence="3" type="ORF">ElP_04900</name>
</gene>
<dbReference type="GO" id="GO:0016829">
    <property type="term" value="F:lyase activity"/>
    <property type="evidence" value="ECO:0007669"/>
    <property type="project" value="UniProtKB-KW"/>
</dbReference>
<dbReference type="AlphaFoldDB" id="A0A518GVM7"/>
<keyword evidence="1" id="KW-0732">Signal</keyword>
<feature type="signal peptide" evidence="1">
    <location>
        <begin position="1"/>
        <end position="32"/>
    </location>
</feature>
<dbReference type="EMBL" id="CP036426">
    <property type="protein sequence ID" value="QDV32655.1"/>
    <property type="molecule type" value="Genomic_DNA"/>
</dbReference>
<feature type="chain" id="PRO_5021849481" evidence="1">
    <location>
        <begin position="33"/>
        <end position="456"/>
    </location>
</feature>
<dbReference type="Gene3D" id="2.160.20.10">
    <property type="entry name" value="Single-stranded right-handed beta-helix, Pectin lyase-like"/>
    <property type="match status" value="1"/>
</dbReference>
<proteinExistence type="predicted"/>
<dbReference type="SUPFAM" id="SSF51126">
    <property type="entry name" value="Pectin lyase-like"/>
    <property type="match status" value="1"/>
</dbReference>
<dbReference type="RefSeq" id="WP_231749418.1">
    <property type="nucleotide sequence ID" value="NZ_CP036426.1"/>
</dbReference>
<dbReference type="KEGG" id="tpla:ElP_04900"/>
<sequence length="456" mass="48550" precursor="true">MPRMSQVERRVRFGASVAAALGIVLLATAARAGDEGPGRDEQQLPFAMHSAMTDLPTITVGRSDADLIGADNRALQAAVDYVAGLGGGVVLIGEGEYQMRDSLHLRSNVTVRGVRGKTILRKAKAAESPLAMDGDFGEQQITVTNPSGFEVGMGVAVWDDRSGGFHTTVGRITGGRGDTFAIDAPLMADCMVSNDARAATVFPVVSGVDIRGARVEDLVIDGNKEENPYLNGCRGAGIYLYRGFGTVISGCEVRDYHGDGISFQQSNDVTVADCISEGNTHLGLHPGSGSQRPVVRGNVARRNGTDGLFLCWRVRHGSFEDNVLEENGQFGISIGHKDSDNLLRGNTVVRNASNGIFFRNEDEAMAPHRNRLEANVIEDNGREPGTAAIRVRGEPSGLIFEGNVIRDSRTGAEQTQTVGILVEPEVGPIRIGSNAIEAGTVVEDRREAAPAGDSRR</sequence>
<accession>A0A518GVM7</accession>
<protein>
    <submittedName>
        <fullName evidence="3">Pectate lyase superfamily protein</fullName>
    </submittedName>
</protein>
<dbReference type="Pfam" id="PF05048">
    <property type="entry name" value="NosD"/>
    <property type="match status" value="1"/>
</dbReference>
<evidence type="ECO:0000259" key="2">
    <source>
        <dbReference type="Pfam" id="PF05048"/>
    </source>
</evidence>
<evidence type="ECO:0000313" key="3">
    <source>
        <dbReference type="EMBL" id="QDV32655.1"/>
    </source>
</evidence>
<dbReference type="InterPro" id="IPR007742">
    <property type="entry name" value="NosD_dom"/>
</dbReference>